<dbReference type="GO" id="GO:0006611">
    <property type="term" value="P:protein export from nucleus"/>
    <property type="evidence" value="ECO:0007669"/>
    <property type="project" value="TreeGrafter"/>
</dbReference>
<dbReference type="PANTHER" id="PTHR23138:SF142">
    <property type="entry name" value="RAN-BINDING PROTEIN 3B-RELATED"/>
    <property type="match status" value="1"/>
</dbReference>
<keyword evidence="2" id="KW-0539">Nucleus</keyword>
<feature type="compositionally biased region" description="Acidic residues" evidence="3">
    <location>
        <begin position="269"/>
        <end position="283"/>
    </location>
</feature>
<dbReference type="SUPFAM" id="SSF50729">
    <property type="entry name" value="PH domain-like"/>
    <property type="match status" value="1"/>
</dbReference>
<accession>A0A914PPF5</accession>
<protein>
    <submittedName>
        <fullName evidence="6">RanBD1 domain-containing protein</fullName>
    </submittedName>
</protein>
<evidence type="ECO:0000256" key="1">
    <source>
        <dbReference type="ARBA" id="ARBA00004123"/>
    </source>
</evidence>
<dbReference type="PROSITE" id="PS50196">
    <property type="entry name" value="RANBD1"/>
    <property type="match status" value="1"/>
</dbReference>
<dbReference type="InterPro" id="IPR000156">
    <property type="entry name" value="Ran_bind_dom"/>
</dbReference>
<keyword evidence="5" id="KW-1185">Reference proteome</keyword>
<dbReference type="AlphaFoldDB" id="A0A914PPF5"/>
<dbReference type="InterPro" id="IPR045255">
    <property type="entry name" value="RanBP1-like"/>
</dbReference>
<reference evidence="6" key="1">
    <citation type="submission" date="2022-11" db="UniProtKB">
        <authorList>
            <consortium name="WormBaseParasite"/>
        </authorList>
    </citation>
    <scope>IDENTIFICATION</scope>
</reference>
<dbReference type="WBParaSite" id="PDA_v2.g17914.t1">
    <property type="protein sequence ID" value="PDA_v2.g17914.t1"/>
    <property type="gene ID" value="PDA_v2.g17914"/>
</dbReference>
<name>A0A914PPF5_9BILA</name>
<dbReference type="Proteomes" id="UP000887578">
    <property type="component" value="Unplaced"/>
</dbReference>
<evidence type="ECO:0000256" key="2">
    <source>
        <dbReference type="ARBA" id="ARBA00023242"/>
    </source>
</evidence>
<dbReference type="PANTHER" id="PTHR23138">
    <property type="entry name" value="RAN BINDING PROTEIN"/>
    <property type="match status" value="1"/>
</dbReference>
<sequence>MSDKASFAAAASQLWNQNKSTISPASFSISLKKNEEKTNDESKQTSEATKKSSFNHVFGSGLANKKDEGPKNASQIFQAFAAKKSEGFSNASTSADWLGKNEKKNEPEKLETVEKPKTGEENETNIFQAQCKFYQYDVESKQWKERGLGNLRMNETSDWDSDGKARLVARSCGTQKVLLNSLLFPEMVFESVSEKRIKISAHTPDSELPQLFLIQSTPAQISQLISLLRKRIKEETQAVVPVLPKKRKNEDEDTESINEKTKKLNTNAESDDEDAGDEGEDNSFNDSNVSSASE</sequence>
<feature type="compositionally biased region" description="Polar residues" evidence="3">
    <location>
        <begin position="284"/>
        <end position="294"/>
    </location>
</feature>
<feature type="domain" description="RanBD1" evidence="4">
    <location>
        <begin position="107"/>
        <end position="190"/>
    </location>
</feature>
<dbReference type="GO" id="GO:0005634">
    <property type="term" value="C:nucleus"/>
    <property type="evidence" value="ECO:0007669"/>
    <property type="project" value="UniProtKB-SubCell"/>
</dbReference>
<proteinExistence type="predicted"/>
<evidence type="ECO:0000313" key="5">
    <source>
        <dbReference type="Proteomes" id="UP000887578"/>
    </source>
</evidence>
<dbReference type="Gene3D" id="2.30.29.30">
    <property type="entry name" value="Pleckstrin-homology domain (PH domain)/Phosphotyrosine-binding domain (PTB)"/>
    <property type="match status" value="1"/>
</dbReference>
<feature type="compositionally biased region" description="Basic and acidic residues" evidence="3">
    <location>
        <begin position="99"/>
        <end position="119"/>
    </location>
</feature>
<feature type="region of interest" description="Disordered" evidence="3">
    <location>
        <begin position="243"/>
        <end position="294"/>
    </location>
</feature>
<evidence type="ECO:0000259" key="4">
    <source>
        <dbReference type="PROSITE" id="PS50196"/>
    </source>
</evidence>
<dbReference type="CDD" id="cd13180">
    <property type="entry name" value="RanBD_RanBP3"/>
    <property type="match status" value="1"/>
</dbReference>
<dbReference type="Pfam" id="PF00638">
    <property type="entry name" value="Ran_BP1"/>
    <property type="match status" value="1"/>
</dbReference>
<feature type="region of interest" description="Disordered" evidence="3">
    <location>
        <begin position="85"/>
        <end position="119"/>
    </location>
</feature>
<dbReference type="SMART" id="SM00160">
    <property type="entry name" value="RanBD"/>
    <property type="match status" value="1"/>
</dbReference>
<comment type="subcellular location">
    <subcellularLocation>
        <location evidence="1">Nucleus</location>
    </subcellularLocation>
</comment>
<organism evidence="5 6">
    <name type="scientific">Panagrolaimus davidi</name>
    <dbReference type="NCBI Taxonomy" id="227884"/>
    <lineage>
        <taxon>Eukaryota</taxon>
        <taxon>Metazoa</taxon>
        <taxon>Ecdysozoa</taxon>
        <taxon>Nematoda</taxon>
        <taxon>Chromadorea</taxon>
        <taxon>Rhabditida</taxon>
        <taxon>Tylenchina</taxon>
        <taxon>Panagrolaimomorpha</taxon>
        <taxon>Panagrolaimoidea</taxon>
        <taxon>Panagrolaimidae</taxon>
        <taxon>Panagrolaimus</taxon>
    </lineage>
</organism>
<feature type="compositionally biased region" description="Basic and acidic residues" evidence="3">
    <location>
        <begin position="32"/>
        <end position="50"/>
    </location>
</feature>
<feature type="region of interest" description="Disordered" evidence="3">
    <location>
        <begin position="25"/>
        <end position="71"/>
    </location>
</feature>
<dbReference type="InterPro" id="IPR011993">
    <property type="entry name" value="PH-like_dom_sf"/>
</dbReference>
<evidence type="ECO:0000256" key="3">
    <source>
        <dbReference type="SAM" id="MobiDB-lite"/>
    </source>
</evidence>
<evidence type="ECO:0000313" key="6">
    <source>
        <dbReference type="WBParaSite" id="PDA_v2.g17914.t1"/>
    </source>
</evidence>